<dbReference type="OrthoDB" id="9815144at2"/>
<sequence length="458" mass="51958">MVNYRLKYPLLLFLLATAVSSLLWWWQPQVIFTAAALFKSEQVGYTPLQLNPNQRLLVIAPHPDDEVLATGGLLAMAHAQGLPVKVIVVTMGDSFKLACEHSSGKIEPTAADFFRLGLQRWQESRQGLTRLGLKPDQQAVYLGFPDGGLRFLWEQSWQKPRLSGGVRTDKVPYPQARQPGLSYTGENLLQSLQAEIRAFQPTDIFYPTPADEHPDHWAVGTFTEIALQELQLPVRRHTYLVHHVAWPALWAAEPNREAEPPPRLVGPEFNWERLKLNNEAKTAKDQALAAHHSQLAVMEPYLKGFLRASEIFLSWSDYNLPFTMPDGELDHVRVRLKPGEDIKALAIQPTASDWTANLQLYGTPERSSSYRLYLWLYRDQHPLAHLLLEGDKARVLWATAAYNLATKKVPFHWQEKGLEWQIPSELLGQANRVLLAGMTGSNGKQIADKTGWYWVKLQ</sequence>
<dbReference type="GO" id="GO:0016811">
    <property type="term" value="F:hydrolase activity, acting on carbon-nitrogen (but not peptide) bonds, in linear amides"/>
    <property type="evidence" value="ECO:0007669"/>
    <property type="project" value="TreeGrafter"/>
</dbReference>
<name>A0A1T4LDV5_9FIRM</name>
<dbReference type="SUPFAM" id="SSF102588">
    <property type="entry name" value="LmbE-like"/>
    <property type="match status" value="1"/>
</dbReference>
<organism evidence="1 2">
    <name type="scientific">Carboxydocella sporoproducens DSM 16521</name>
    <dbReference type="NCBI Taxonomy" id="1121270"/>
    <lineage>
        <taxon>Bacteria</taxon>
        <taxon>Bacillati</taxon>
        <taxon>Bacillota</taxon>
        <taxon>Clostridia</taxon>
        <taxon>Eubacteriales</taxon>
        <taxon>Clostridiales Family XVI. Incertae Sedis</taxon>
        <taxon>Carboxydocella</taxon>
    </lineage>
</organism>
<dbReference type="InterPro" id="IPR003737">
    <property type="entry name" value="GlcNAc_PI_deacetylase-related"/>
</dbReference>
<accession>A0A1T4LDV5</accession>
<dbReference type="AlphaFoldDB" id="A0A1T4LDV5"/>
<evidence type="ECO:0000313" key="2">
    <source>
        <dbReference type="Proteomes" id="UP000189933"/>
    </source>
</evidence>
<proteinExistence type="predicted"/>
<dbReference type="EMBL" id="FUXM01000001">
    <property type="protein sequence ID" value="SJZ52758.1"/>
    <property type="molecule type" value="Genomic_DNA"/>
</dbReference>
<gene>
    <name evidence="1" type="ORF">SAMN02745885_00158</name>
</gene>
<dbReference type="Pfam" id="PF02585">
    <property type="entry name" value="PIG-L"/>
    <property type="match status" value="1"/>
</dbReference>
<dbReference type="RefSeq" id="WP_078664306.1">
    <property type="nucleotide sequence ID" value="NZ_FUXM01000001.1"/>
</dbReference>
<dbReference type="PANTHER" id="PTHR12993:SF29">
    <property type="entry name" value="BLR3841 PROTEIN"/>
    <property type="match status" value="1"/>
</dbReference>
<reference evidence="2" key="1">
    <citation type="submission" date="2017-02" db="EMBL/GenBank/DDBJ databases">
        <authorList>
            <person name="Varghese N."/>
            <person name="Submissions S."/>
        </authorList>
    </citation>
    <scope>NUCLEOTIDE SEQUENCE [LARGE SCALE GENOMIC DNA]</scope>
    <source>
        <strain evidence="2">DSM 16521</strain>
    </source>
</reference>
<evidence type="ECO:0000313" key="1">
    <source>
        <dbReference type="EMBL" id="SJZ52758.1"/>
    </source>
</evidence>
<keyword evidence="2" id="KW-1185">Reference proteome</keyword>
<dbReference type="InterPro" id="IPR024078">
    <property type="entry name" value="LmbE-like_dom_sf"/>
</dbReference>
<dbReference type="Gene3D" id="3.40.50.10320">
    <property type="entry name" value="LmbE-like"/>
    <property type="match status" value="1"/>
</dbReference>
<protein>
    <submittedName>
        <fullName evidence="1">N-acetylglucosaminyl deacetylase, LmbE family</fullName>
    </submittedName>
</protein>
<dbReference type="Proteomes" id="UP000189933">
    <property type="component" value="Unassembled WGS sequence"/>
</dbReference>
<dbReference type="PANTHER" id="PTHR12993">
    <property type="entry name" value="N-ACETYLGLUCOSAMINYL-PHOSPHATIDYLINOSITOL DE-N-ACETYLASE-RELATED"/>
    <property type="match status" value="1"/>
</dbReference>